<evidence type="ECO:0000256" key="1">
    <source>
        <dbReference type="SAM" id="Phobius"/>
    </source>
</evidence>
<name>A0ABV4P457_9GAMM</name>
<proteinExistence type="predicted"/>
<evidence type="ECO:0000313" key="2">
    <source>
        <dbReference type="EMBL" id="MFA0813146.1"/>
    </source>
</evidence>
<dbReference type="RefSeq" id="WP_371840919.1">
    <property type="nucleotide sequence ID" value="NZ_JBGMEK010000073.1"/>
</dbReference>
<sequence>MAIITMIVAIKKAFKRQEDPDVAIEESVQKYAGRGVLSKIITFETRVWMFAFWAKSICFHRYRGDRYFSYHLKDGAQSTALGFICLILLELPIVHTVVHFIWSPMAANIVSLLSVLGLLFLVADYRSMSRRPISITSEEVIIRFGIFNSKKISLGDILYVDESHGYIKRQENVKRYNYSANPNVVIGLKQDGLSFQRVYVGLDQPKRFIDYIRDMRVR</sequence>
<accession>A0ABV4P457</accession>
<comment type="caution">
    <text evidence="2">The sequence shown here is derived from an EMBL/GenBank/DDBJ whole genome shotgun (WGS) entry which is preliminary data.</text>
</comment>
<feature type="transmembrane region" description="Helical" evidence="1">
    <location>
        <begin position="75"/>
        <end position="94"/>
    </location>
</feature>
<feature type="transmembrane region" description="Helical" evidence="1">
    <location>
        <begin position="100"/>
        <end position="123"/>
    </location>
</feature>
<reference evidence="2 3" key="1">
    <citation type="submission" date="2024-08" db="EMBL/GenBank/DDBJ databases">
        <authorList>
            <person name="Ishaq N."/>
        </authorList>
    </citation>
    <scope>NUCLEOTIDE SEQUENCE [LARGE SCALE GENOMIC DNA]</scope>
    <source>
        <strain evidence="2 3">DSM 18651</strain>
    </source>
</reference>
<gene>
    <name evidence="2" type="ORF">ACCI49_19790</name>
</gene>
<organism evidence="2 3">
    <name type="scientific">Microbulbifer epialgicus</name>
    <dbReference type="NCBI Taxonomy" id="393907"/>
    <lineage>
        <taxon>Bacteria</taxon>
        <taxon>Pseudomonadati</taxon>
        <taxon>Pseudomonadota</taxon>
        <taxon>Gammaproteobacteria</taxon>
        <taxon>Cellvibrionales</taxon>
        <taxon>Microbulbiferaceae</taxon>
        <taxon>Microbulbifer</taxon>
    </lineage>
</organism>
<evidence type="ECO:0000313" key="3">
    <source>
        <dbReference type="Proteomes" id="UP001569428"/>
    </source>
</evidence>
<protein>
    <recommendedName>
        <fullName evidence="4">PH domain-containing protein</fullName>
    </recommendedName>
</protein>
<dbReference type="EMBL" id="JBGMEK010000073">
    <property type="protein sequence ID" value="MFA0813146.1"/>
    <property type="molecule type" value="Genomic_DNA"/>
</dbReference>
<keyword evidence="3" id="KW-1185">Reference proteome</keyword>
<evidence type="ECO:0008006" key="4">
    <source>
        <dbReference type="Google" id="ProtNLM"/>
    </source>
</evidence>
<keyword evidence="1" id="KW-0812">Transmembrane</keyword>
<keyword evidence="1" id="KW-1133">Transmembrane helix</keyword>
<dbReference type="Proteomes" id="UP001569428">
    <property type="component" value="Unassembled WGS sequence"/>
</dbReference>
<keyword evidence="1" id="KW-0472">Membrane</keyword>